<keyword evidence="2" id="KW-1133">Transmembrane helix</keyword>
<dbReference type="OMA" id="INVQNAY"/>
<dbReference type="InParanoid" id="F6WMR5"/>
<reference evidence="4" key="2">
    <citation type="submission" date="2025-08" db="UniProtKB">
        <authorList>
            <consortium name="Ensembl"/>
        </authorList>
    </citation>
    <scope>IDENTIFICATION</scope>
</reference>
<reference evidence="4" key="3">
    <citation type="submission" date="2025-09" db="UniProtKB">
        <authorList>
            <consortium name="Ensembl"/>
        </authorList>
    </citation>
    <scope>IDENTIFICATION</scope>
</reference>
<accession>F6WMR5</accession>
<reference evidence="5" key="1">
    <citation type="journal article" date="2002" name="Science">
        <title>The draft genome of Ciona intestinalis: insights into chordate and vertebrate origins.</title>
        <authorList>
            <person name="Dehal P."/>
            <person name="Satou Y."/>
            <person name="Campbell R.K."/>
            <person name="Chapman J."/>
            <person name="Degnan B."/>
            <person name="De Tomaso A."/>
            <person name="Davidson B."/>
            <person name="Di Gregorio A."/>
            <person name="Gelpke M."/>
            <person name="Goodstein D.M."/>
            <person name="Harafuji N."/>
            <person name="Hastings K.E."/>
            <person name="Ho I."/>
            <person name="Hotta K."/>
            <person name="Huang W."/>
            <person name="Kawashima T."/>
            <person name="Lemaire P."/>
            <person name="Martinez D."/>
            <person name="Meinertzhagen I.A."/>
            <person name="Necula S."/>
            <person name="Nonaka M."/>
            <person name="Putnam N."/>
            <person name="Rash S."/>
            <person name="Saiga H."/>
            <person name="Satake M."/>
            <person name="Terry A."/>
            <person name="Yamada L."/>
            <person name="Wang H.G."/>
            <person name="Awazu S."/>
            <person name="Azumi K."/>
            <person name="Boore J."/>
            <person name="Branno M."/>
            <person name="Chin-Bow S."/>
            <person name="DeSantis R."/>
            <person name="Doyle S."/>
            <person name="Francino P."/>
            <person name="Keys D.N."/>
            <person name="Haga S."/>
            <person name="Hayashi H."/>
            <person name="Hino K."/>
            <person name="Imai K.S."/>
            <person name="Inaba K."/>
            <person name="Kano S."/>
            <person name="Kobayashi K."/>
            <person name="Kobayashi M."/>
            <person name="Lee B.I."/>
            <person name="Makabe K.W."/>
            <person name="Manohar C."/>
            <person name="Matassi G."/>
            <person name="Medina M."/>
            <person name="Mochizuki Y."/>
            <person name="Mount S."/>
            <person name="Morishita T."/>
            <person name="Miura S."/>
            <person name="Nakayama A."/>
            <person name="Nishizaka S."/>
            <person name="Nomoto H."/>
            <person name="Ohta F."/>
            <person name="Oishi K."/>
            <person name="Rigoutsos I."/>
            <person name="Sano M."/>
            <person name="Sasaki A."/>
            <person name="Sasakura Y."/>
            <person name="Shoguchi E."/>
            <person name="Shin-i T."/>
            <person name="Spagnuolo A."/>
            <person name="Stainier D."/>
            <person name="Suzuki M.M."/>
            <person name="Tassy O."/>
            <person name="Takatori N."/>
            <person name="Tokuoka M."/>
            <person name="Yagi K."/>
            <person name="Yoshizaki F."/>
            <person name="Wada S."/>
            <person name="Zhang C."/>
            <person name="Hyatt P.D."/>
            <person name="Larimer F."/>
            <person name="Detter C."/>
            <person name="Doggett N."/>
            <person name="Glavina T."/>
            <person name="Hawkins T."/>
            <person name="Richardson P."/>
            <person name="Lucas S."/>
            <person name="Kohara Y."/>
            <person name="Levine M."/>
            <person name="Satoh N."/>
            <person name="Rokhsar D.S."/>
        </authorList>
    </citation>
    <scope>NUCLEOTIDE SEQUENCE [LARGE SCALE GENOMIC DNA]</scope>
</reference>
<dbReference type="GeneTree" id="ENSGT00390000018064"/>
<evidence type="ECO:0000259" key="3">
    <source>
        <dbReference type="PROSITE" id="PS50076"/>
    </source>
</evidence>
<name>F6WMR5_CIOIN</name>
<dbReference type="InterPro" id="IPR001623">
    <property type="entry name" value="DnaJ_domain"/>
</dbReference>
<accession>A0A1W3JTX6</accession>
<dbReference type="InterPro" id="IPR036869">
    <property type="entry name" value="J_dom_sf"/>
</dbReference>
<feature type="transmembrane region" description="Helical" evidence="2">
    <location>
        <begin position="125"/>
        <end position="142"/>
    </location>
</feature>
<evidence type="ECO:0000313" key="5">
    <source>
        <dbReference type="Proteomes" id="UP000008144"/>
    </source>
</evidence>
<evidence type="ECO:0000256" key="2">
    <source>
        <dbReference type="SAM" id="Phobius"/>
    </source>
</evidence>
<organism evidence="4 5">
    <name type="scientific">Ciona intestinalis</name>
    <name type="common">Transparent sea squirt</name>
    <name type="synonym">Ascidia intestinalis</name>
    <dbReference type="NCBI Taxonomy" id="7719"/>
    <lineage>
        <taxon>Eukaryota</taxon>
        <taxon>Metazoa</taxon>
        <taxon>Chordata</taxon>
        <taxon>Tunicata</taxon>
        <taxon>Ascidiacea</taxon>
        <taxon>Phlebobranchia</taxon>
        <taxon>Cionidae</taxon>
        <taxon>Ciona</taxon>
    </lineage>
</organism>
<dbReference type="HOGENOM" id="CLU_1309717_0_0_1"/>
<dbReference type="SUPFAM" id="SSF46565">
    <property type="entry name" value="Chaperone J-domain"/>
    <property type="match status" value="1"/>
</dbReference>
<dbReference type="Pfam" id="PF00226">
    <property type="entry name" value="DnaJ"/>
    <property type="match status" value="1"/>
</dbReference>
<dbReference type="GeneID" id="100175116"/>
<dbReference type="RefSeq" id="XP_009861604.1">
    <property type="nucleotide sequence ID" value="XM_009863302.3"/>
</dbReference>
<dbReference type="PROSITE" id="PS50076">
    <property type="entry name" value="DNAJ_2"/>
    <property type="match status" value="1"/>
</dbReference>
<gene>
    <name evidence="4" type="primary">LOC100175116</name>
</gene>
<keyword evidence="2" id="KW-0472">Membrane</keyword>
<dbReference type="Gene3D" id="1.10.287.110">
    <property type="entry name" value="DnaJ domain"/>
    <property type="match status" value="1"/>
</dbReference>
<dbReference type="PANTHER" id="PTHR44145">
    <property type="entry name" value="DNAJ HOMOLOG SUBFAMILY A MEMBER 3, MITOCHONDRIAL"/>
    <property type="match status" value="1"/>
</dbReference>
<dbReference type="PRINTS" id="PR00625">
    <property type="entry name" value="JDOMAIN"/>
</dbReference>
<protein>
    <submittedName>
        <fullName evidence="4">Uncharacterized LOC100175116</fullName>
    </submittedName>
</protein>
<proteinExistence type="predicted"/>
<dbReference type="PANTHER" id="PTHR44145:SF3">
    <property type="entry name" value="DNAJ HOMOLOG SUBFAMILY A MEMBER 3, MITOCHONDRIAL"/>
    <property type="match status" value="1"/>
</dbReference>
<dbReference type="Proteomes" id="UP000008144">
    <property type="component" value="Unassembled WGS sequence"/>
</dbReference>
<dbReference type="CDD" id="cd06257">
    <property type="entry name" value="DnaJ"/>
    <property type="match status" value="1"/>
</dbReference>
<dbReference type="SMART" id="SM00271">
    <property type="entry name" value="DnaJ"/>
    <property type="match status" value="1"/>
</dbReference>
<dbReference type="Ensembl" id="ENSCINT00000006762.3">
    <property type="protein sequence ID" value="ENSCINP00000006762.3"/>
    <property type="gene ID" value="ENSCING00000003296.3"/>
</dbReference>
<feature type="domain" description="J" evidence="3">
    <location>
        <begin position="33"/>
        <end position="90"/>
    </location>
</feature>
<keyword evidence="2" id="KW-0812">Transmembrane</keyword>
<dbReference type="OrthoDB" id="291007at2759"/>
<keyword evidence="5" id="KW-1185">Reference proteome</keyword>
<evidence type="ECO:0000313" key="4">
    <source>
        <dbReference type="Ensembl" id="ENSCINP00000006762.3"/>
    </source>
</evidence>
<dbReference type="STRING" id="7719.ENSCINP00000006762"/>
<dbReference type="InterPro" id="IPR051938">
    <property type="entry name" value="Apopto_cytoskel_mod"/>
</dbReference>
<dbReference type="AlphaFoldDB" id="F6WMR5"/>
<sequence length="210" mass="24318">MYKFVPIISRNVKVKLHNHTFAQAKRFATSATDPYKVLGIERDATETTVKNAYIRMSKTFHPDRNPGNEEAKQKFINVQNAYRSIMEKFAASFEGDEKEKAMPYAFTISPLGIENEPQPTFQDRLASFILVGIFIISLMLLFSSKTLDPLYESIGERVREAMKPDKETLVKMIHQRTLREDAEIEKVEKSGEELNQIWDKYKINFSNRKS</sequence>
<evidence type="ECO:0000256" key="1">
    <source>
        <dbReference type="ARBA" id="ARBA00023186"/>
    </source>
</evidence>
<keyword evidence="1" id="KW-0143">Chaperone</keyword>